<dbReference type="PANTHER" id="PTHR34219">
    <property type="entry name" value="IRON-REGULATED INNER MEMBRANE PROTEIN-RELATED"/>
    <property type="match status" value="1"/>
</dbReference>
<evidence type="ECO:0008006" key="4">
    <source>
        <dbReference type="Google" id="ProtNLM"/>
    </source>
</evidence>
<keyword evidence="3" id="KW-1185">Reference proteome</keyword>
<organism evidence="2 3">
    <name type="scientific">Kolteria novifilia</name>
    <dbReference type="NCBI Taxonomy" id="2527975"/>
    <lineage>
        <taxon>Bacteria</taxon>
        <taxon>Pseudomonadati</taxon>
        <taxon>Planctomycetota</taxon>
        <taxon>Planctomycetia</taxon>
        <taxon>Kolteriales</taxon>
        <taxon>Kolteriaceae</taxon>
        <taxon>Kolteria</taxon>
    </lineage>
</organism>
<dbReference type="Proteomes" id="UP000317093">
    <property type="component" value="Chromosome"/>
</dbReference>
<dbReference type="PANTHER" id="PTHR34219:SF6">
    <property type="entry name" value="BLR3280 PROTEIN"/>
    <property type="match status" value="1"/>
</dbReference>
<evidence type="ECO:0000313" key="3">
    <source>
        <dbReference type="Proteomes" id="UP000317093"/>
    </source>
</evidence>
<keyword evidence="1" id="KW-0472">Membrane</keyword>
<proteinExistence type="predicted"/>
<reference evidence="2 3" key="1">
    <citation type="submission" date="2019-02" db="EMBL/GenBank/DDBJ databases">
        <title>Deep-cultivation of Planctomycetes and their phenomic and genomic characterization uncovers novel biology.</title>
        <authorList>
            <person name="Wiegand S."/>
            <person name="Jogler M."/>
            <person name="Boedeker C."/>
            <person name="Pinto D."/>
            <person name="Vollmers J."/>
            <person name="Rivas-Marin E."/>
            <person name="Kohn T."/>
            <person name="Peeters S.H."/>
            <person name="Heuer A."/>
            <person name="Rast P."/>
            <person name="Oberbeckmann S."/>
            <person name="Bunk B."/>
            <person name="Jeske O."/>
            <person name="Meyerdierks A."/>
            <person name="Storesund J.E."/>
            <person name="Kallscheuer N."/>
            <person name="Luecker S."/>
            <person name="Lage O.M."/>
            <person name="Pohl T."/>
            <person name="Merkel B.J."/>
            <person name="Hornburger P."/>
            <person name="Mueller R.-W."/>
            <person name="Bruemmer F."/>
            <person name="Labrenz M."/>
            <person name="Spormann A.M."/>
            <person name="Op den Camp H."/>
            <person name="Overmann J."/>
            <person name="Amann R."/>
            <person name="Jetten M.S.M."/>
            <person name="Mascher T."/>
            <person name="Medema M.H."/>
            <person name="Devos D.P."/>
            <person name="Kaster A.-K."/>
            <person name="Ovreas L."/>
            <person name="Rohde M."/>
            <person name="Galperin M.Y."/>
            <person name="Jogler C."/>
        </authorList>
    </citation>
    <scope>NUCLEOTIDE SEQUENCE [LARGE SCALE GENOMIC DNA]</scope>
    <source>
        <strain evidence="2 3">Pan216</strain>
    </source>
</reference>
<evidence type="ECO:0000256" key="1">
    <source>
        <dbReference type="SAM" id="Phobius"/>
    </source>
</evidence>
<dbReference type="Pfam" id="PF03929">
    <property type="entry name" value="PepSY_TM"/>
    <property type="match status" value="1"/>
</dbReference>
<keyword evidence="1" id="KW-1133">Transmembrane helix</keyword>
<name>A0A518BC86_9BACT</name>
<gene>
    <name evidence="2" type="ORF">Pan216_54880</name>
</gene>
<dbReference type="RefSeq" id="WP_145262909.1">
    <property type="nucleotide sequence ID" value="NZ_CP036279.1"/>
</dbReference>
<feature type="transmembrane region" description="Helical" evidence="1">
    <location>
        <begin position="454"/>
        <end position="477"/>
    </location>
</feature>
<dbReference type="AlphaFoldDB" id="A0A518BC86"/>
<keyword evidence="1" id="KW-0812">Transmembrane</keyword>
<dbReference type="OrthoDB" id="9806195at2"/>
<dbReference type="InterPro" id="IPR005625">
    <property type="entry name" value="PepSY-ass_TM"/>
</dbReference>
<feature type="transmembrane region" description="Helical" evidence="1">
    <location>
        <begin position="205"/>
        <end position="228"/>
    </location>
</feature>
<dbReference type="EMBL" id="CP036279">
    <property type="protein sequence ID" value="QDU64598.1"/>
    <property type="molecule type" value="Genomic_DNA"/>
</dbReference>
<protein>
    <recommendedName>
        <fullName evidence="4">PepSY-associated TM helix</fullName>
    </recommendedName>
</protein>
<dbReference type="KEGG" id="knv:Pan216_54880"/>
<accession>A0A518BC86</accession>
<feature type="transmembrane region" description="Helical" evidence="1">
    <location>
        <begin position="249"/>
        <end position="273"/>
    </location>
</feature>
<evidence type="ECO:0000313" key="2">
    <source>
        <dbReference type="EMBL" id="QDU64598.1"/>
    </source>
</evidence>
<sequence>MKSLLYRSHRWIGLVACVPILAWTVSGIAHPVMGWLSPEPAQKSFPKRPVEPSELTIGLREALEKQGVEEITWASLVPIEDRTFYQVGVPGTTVPRYFDAATGDELVNGDVHFAELLARHFVGDQTSSVTDVGVVTSFDQEYRPIFQFLPARRVLFGRDDNMRAYVDTRAGRLGMLVDRTRGNLLGLFSCLHNWEFVGLPEVGRVAMLLAFSLFVFAGALSGLLVYGLMWRRLGMGAQARTPRGRLRKFHRLAGLSVSGIMLLFAFSGGYHALKKLDPQLHGFPLGERRCAVSGIQRSPKEVFELAEETGPVRDLQLVVHQGEPHYLVSFVGRENVPNPKLVHATSGLVIDEGDIAHAKDLATRLDGIEVATLRGGKRLPTFLREYSPVNKRIPVVRVDLETSNNRRLYVDPKTGVVATSMDDSVTWERLSFLFLHKWHFLDPLGMGSDARNGAMVVATASCALVTALGLALLVGWFRPKLRAKRSDPVLAEEEAP</sequence>